<comment type="catalytic activity">
    <reaction evidence="11 12">
        <text>uridine(1498) in 16S rRNA + S-adenosyl-L-methionine = N(3)-methyluridine(1498) in 16S rRNA + S-adenosyl-L-homocysteine + H(+)</text>
        <dbReference type="Rhea" id="RHEA:42920"/>
        <dbReference type="Rhea" id="RHEA-COMP:10283"/>
        <dbReference type="Rhea" id="RHEA-COMP:10284"/>
        <dbReference type="ChEBI" id="CHEBI:15378"/>
        <dbReference type="ChEBI" id="CHEBI:57856"/>
        <dbReference type="ChEBI" id="CHEBI:59789"/>
        <dbReference type="ChEBI" id="CHEBI:65315"/>
        <dbReference type="ChEBI" id="CHEBI:74502"/>
        <dbReference type="EC" id="2.1.1.193"/>
    </reaction>
</comment>
<evidence type="ECO:0000313" key="15">
    <source>
        <dbReference type="Proteomes" id="UP000654345"/>
    </source>
</evidence>
<dbReference type="GO" id="GO:0008168">
    <property type="term" value="F:methyltransferase activity"/>
    <property type="evidence" value="ECO:0007669"/>
    <property type="project" value="UniProtKB-KW"/>
</dbReference>
<evidence type="ECO:0000256" key="7">
    <source>
        <dbReference type="ARBA" id="ARBA00022603"/>
    </source>
</evidence>
<keyword evidence="7 12" id="KW-0489">Methyltransferase</keyword>
<comment type="caution">
    <text evidence="14">The sequence shown here is derived from an EMBL/GenBank/DDBJ whole genome shotgun (WGS) entry which is preliminary data.</text>
</comment>
<feature type="domain" description="Ribosomal RNA small subunit methyltransferase E methyltransferase" evidence="13">
    <location>
        <begin position="80"/>
        <end position="252"/>
    </location>
</feature>
<evidence type="ECO:0000256" key="4">
    <source>
        <dbReference type="ARBA" id="ARBA00013673"/>
    </source>
</evidence>
<organism evidence="14 15">
    <name type="scientific">Ktedonobacter robiniae</name>
    <dbReference type="NCBI Taxonomy" id="2778365"/>
    <lineage>
        <taxon>Bacteria</taxon>
        <taxon>Bacillati</taxon>
        <taxon>Chloroflexota</taxon>
        <taxon>Ktedonobacteria</taxon>
        <taxon>Ktedonobacterales</taxon>
        <taxon>Ktedonobacteraceae</taxon>
        <taxon>Ktedonobacter</taxon>
    </lineage>
</organism>
<keyword evidence="9 12" id="KW-0949">S-adenosyl-L-methionine</keyword>
<evidence type="ECO:0000259" key="13">
    <source>
        <dbReference type="Pfam" id="PF04452"/>
    </source>
</evidence>
<evidence type="ECO:0000313" key="14">
    <source>
        <dbReference type="EMBL" id="GHO54099.1"/>
    </source>
</evidence>
<gene>
    <name evidence="14" type="ORF">KSB_25740</name>
</gene>
<keyword evidence="8 12" id="KW-0808">Transferase</keyword>
<name>A0ABQ3UMY4_9CHLR</name>
<accession>A0ABQ3UMY4</accession>
<keyword evidence="6 12" id="KW-0698">rRNA processing</keyword>
<dbReference type="CDD" id="cd18084">
    <property type="entry name" value="RsmE-like"/>
    <property type="match status" value="1"/>
</dbReference>
<dbReference type="SUPFAM" id="SSF88697">
    <property type="entry name" value="PUA domain-like"/>
    <property type="match status" value="1"/>
</dbReference>
<dbReference type="InterPro" id="IPR029026">
    <property type="entry name" value="tRNA_m1G_MTases_N"/>
</dbReference>
<evidence type="ECO:0000256" key="11">
    <source>
        <dbReference type="ARBA" id="ARBA00047944"/>
    </source>
</evidence>
<comment type="similarity">
    <text evidence="2 12">Belongs to the RNA methyltransferase RsmE family.</text>
</comment>
<evidence type="ECO:0000256" key="9">
    <source>
        <dbReference type="ARBA" id="ARBA00022691"/>
    </source>
</evidence>
<evidence type="ECO:0000256" key="12">
    <source>
        <dbReference type="PIRNR" id="PIRNR015601"/>
    </source>
</evidence>
<dbReference type="InterPro" id="IPR046886">
    <property type="entry name" value="RsmE_MTase_dom"/>
</dbReference>
<dbReference type="GO" id="GO:0032259">
    <property type="term" value="P:methylation"/>
    <property type="evidence" value="ECO:0007669"/>
    <property type="project" value="UniProtKB-KW"/>
</dbReference>
<dbReference type="NCBIfam" id="TIGR00046">
    <property type="entry name" value="RsmE family RNA methyltransferase"/>
    <property type="match status" value="1"/>
</dbReference>
<dbReference type="Gene3D" id="3.40.1280.10">
    <property type="match status" value="1"/>
</dbReference>
<dbReference type="PANTHER" id="PTHR30027">
    <property type="entry name" value="RIBOSOMAL RNA SMALL SUBUNIT METHYLTRANSFERASE E"/>
    <property type="match status" value="1"/>
</dbReference>
<evidence type="ECO:0000256" key="3">
    <source>
        <dbReference type="ARBA" id="ARBA00012328"/>
    </source>
</evidence>
<sequence length="273" mass="30652">MHRFFIEEAQVEPALLRQKGMAILLPENVAHQVRDVLRLALDERLVLLDNSGEETLCAVKKSVRGEVVVEVLERQRGKSESPVEVMLCQGMLKSARFEWILEKGTELGVSAFLPTTCQRSTAGLEEAGVSKQKRWLRIIQEASEQCGRARVPTLLPVRPLMHVLGNIPEGTLALMPWEEERAQTLRSVLREAMTNYEEAPTRRLRVMLFIGPEGGFMAEEIMMARRHGAKIVTLGERVLRAETAAIASIANIMYEIETTLRSRGTTKQLPIQG</sequence>
<evidence type="ECO:0000256" key="6">
    <source>
        <dbReference type="ARBA" id="ARBA00022552"/>
    </source>
</evidence>
<keyword evidence="5 12" id="KW-0963">Cytoplasm</keyword>
<proteinExistence type="inferred from homology"/>
<dbReference type="PIRSF" id="PIRSF015601">
    <property type="entry name" value="MTase_slr0722"/>
    <property type="match status" value="1"/>
</dbReference>
<protein>
    <recommendedName>
        <fullName evidence="4 12">Ribosomal RNA small subunit methyltransferase E</fullName>
        <ecNumber evidence="3 12">2.1.1.193</ecNumber>
    </recommendedName>
</protein>
<dbReference type="InterPro" id="IPR006700">
    <property type="entry name" value="RsmE"/>
</dbReference>
<evidence type="ECO:0000256" key="2">
    <source>
        <dbReference type="ARBA" id="ARBA00005528"/>
    </source>
</evidence>
<reference evidence="14 15" key="1">
    <citation type="journal article" date="2021" name="Int. J. Syst. Evol. Microbiol.">
        <title>Reticulibacter mediterranei gen. nov., sp. nov., within the new family Reticulibacteraceae fam. nov., and Ktedonospora formicarum gen. nov., sp. nov., Ktedonobacter robiniae sp. nov., Dictyobacter formicarum sp. nov. and Dictyobacter arantiisoli sp. nov., belonging to the class Ktedonobacteria.</title>
        <authorList>
            <person name="Yabe S."/>
            <person name="Zheng Y."/>
            <person name="Wang C.M."/>
            <person name="Sakai Y."/>
            <person name="Abe K."/>
            <person name="Yokota A."/>
            <person name="Donadio S."/>
            <person name="Cavaletti L."/>
            <person name="Monciardini P."/>
        </authorList>
    </citation>
    <scope>NUCLEOTIDE SEQUENCE [LARGE SCALE GENOMIC DNA]</scope>
    <source>
        <strain evidence="14 15">SOSP1-30</strain>
    </source>
</reference>
<comment type="subcellular location">
    <subcellularLocation>
        <location evidence="1 12">Cytoplasm</location>
    </subcellularLocation>
</comment>
<dbReference type="Pfam" id="PF04452">
    <property type="entry name" value="Methyltrans_RNA"/>
    <property type="match status" value="1"/>
</dbReference>
<evidence type="ECO:0000256" key="8">
    <source>
        <dbReference type="ARBA" id="ARBA00022679"/>
    </source>
</evidence>
<dbReference type="PANTHER" id="PTHR30027:SF3">
    <property type="entry name" value="16S RRNA (URACIL(1498)-N(3))-METHYLTRANSFERASE"/>
    <property type="match status" value="1"/>
</dbReference>
<comment type="function">
    <text evidence="10 12">Specifically methylates the N3 position of the uracil ring of uridine 1498 (m3U1498) in 16S rRNA. Acts on the fully assembled 30S ribosomal subunit.</text>
</comment>
<evidence type="ECO:0000256" key="5">
    <source>
        <dbReference type="ARBA" id="ARBA00022490"/>
    </source>
</evidence>
<evidence type="ECO:0000256" key="1">
    <source>
        <dbReference type="ARBA" id="ARBA00004496"/>
    </source>
</evidence>
<keyword evidence="15" id="KW-1185">Reference proteome</keyword>
<dbReference type="Proteomes" id="UP000654345">
    <property type="component" value="Unassembled WGS sequence"/>
</dbReference>
<dbReference type="InterPro" id="IPR029028">
    <property type="entry name" value="Alpha/beta_knot_MTases"/>
</dbReference>
<dbReference type="EMBL" id="BNJG01000001">
    <property type="protein sequence ID" value="GHO54099.1"/>
    <property type="molecule type" value="Genomic_DNA"/>
</dbReference>
<dbReference type="EC" id="2.1.1.193" evidence="3 12"/>
<dbReference type="InterPro" id="IPR015947">
    <property type="entry name" value="PUA-like_sf"/>
</dbReference>
<dbReference type="RefSeq" id="WP_201370848.1">
    <property type="nucleotide sequence ID" value="NZ_BNJG01000001.1"/>
</dbReference>
<dbReference type="SUPFAM" id="SSF75217">
    <property type="entry name" value="alpha/beta knot"/>
    <property type="match status" value="1"/>
</dbReference>
<evidence type="ECO:0000256" key="10">
    <source>
        <dbReference type="ARBA" id="ARBA00025699"/>
    </source>
</evidence>